<reference evidence="3" key="1">
    <citation type="journal article" date="2015" name="Genome Announc.">
        <title>Draft Genome Sequence of the Pathogenic Filamentous Fungus Aspergillus udagawae Strain IFM 46973T.</title>
        <authorList>
            <person name="Kusuya Y."/>
            <person name="Takahashi-Nakaguchi A."/>
            <person name="Takahashi H."/>
            <person name="Yaguchi T."/>
        </authorList>
    </citation>
    <scope>NUCLEOTIDE SEQUENCE</scope>
    <source>
        <strain evidence="3">IFM 46973</strain>
    </source>
</reference>
<sequence length="255" mass="28089">MEGDTAHLAMSPEDHYCVIPKVLRAHSLGTIYPAILVICIVGLVRLIRRRPQGQYALPMSEMDSQSPRQKKYDCEQQTKERQQSTVSSEALSHRTYPLPSACDILQPLSHLAPLPSSGYLASILLCQSSRSKLASEEDGQLQQSSALAGSESTAVSEGNVSNRDECRPATSDKNAGLVGSFASASSKIETEDQRRDEASTVPAAWSVETDRQEVYELPGSEELHPTQRRNQTVQFPQVVDAEGTRSWKRVIVEYS</sequence>
<dbReference type="RefSeq" id="XP_043149067.1">
    <property type="nucleotide sequence ID" value="XM_043293132.1"/>
</dbReference>
<evidence type="ECO:0000256" key="2">
    <source>
        <dbReference type="SAM" id="Phobius"/>
    </source>
</evidence>
<feature type="transmembrane region" description="Helical" evidence="2">
    <location>
        <begin position="30"/>
        <end position="47"/>
    </location>
</feature>
<name>A0A8E0QZV7_9EURO</name>
<keyword evidence="2" id="KW-0812">Transmembrane</keyword>
<organism evidence="3 4">
    <name type="scientific">Aspergillus udagawae</name>
    <dbReference type="NCBI Taxonomy" id="91492"/>
    <lineage>
        <taxon>Eukaryota</taxon>
        <taxon>Fungi</taxon>
        <taxon>Dikarya</taxon>
        <taxon>Ascomycota</taxon>
        <taxon>Pezizomycotina</taxon>
        <taxon>Eurotiomycetes</taxon>
        <taxon>Eurotiomycetidae</taxon>
        <taxon>Eurotiales</taxon>
        <taxon>Aspergillaceae</taxon>
        <taxon>Aspergillus</taxon>
        <taxon>Aspergillus subgen. Fumigati</taxon>
    </lineage>
</organism>
<gene>
    <name evidence="3" type="ORF">Aud_008255</name>
</gene>
<keyword evidence="2" id="KW-0472">Membrane</keyword>
<dbReference type="EMBL" id="BBXM02000006">
    <property type="protein sequence ID" value="GIC91801.1"/>
    <property type="molecule type" value="Genomic_DNA"/>
</dbReference>
<reference evidence="3" key="2">
    <citation type="submission" date="2021-01" db="EMBL/GenBank/DDBJ databases">
        <title>Pan-genome distribution and transcriptional activeness of fungal secondary metabolism genes in Aspergillus section Fumigati.</title>
        <authorList>
            <person name="Takahashi H."/>
            <person name="Umemura M."/>
            <person name="Ninomiya A."/>
            <person name="Kusuya Y."/>
            <person name="Urayama S."/>
            <person name="Shimizu M."/>
            <person name="Watanabe A."/>
            <person name="Kamei K."/>
            <person name="Yaguchi T."/>
            <person name="Hagiwara D."/>
        </authorList>
    </citation>
    <scope>NUCLEOTIDE SEQUENCE</scope>
    <source>
        <strain evidence="3">IFM 46973</strain>
    </source>
</reference>
<evidence type="ECO:0000256" key="1">
    <source>
        <dbReference type="SAM" id="MobiDB-lite"/>
    </source>
</evidence>
<dbReference type="AlphaFoldDB" id="A0A8E0QZV7"/>
<feature type="region of interest" description="Disordered" evidence="1">
    <location>
        <begin position="136"/>
        <end position="174"/>
    </location>
</feature>
<proteinExistence type="predicted"/>
<accession>A0A8E0QZV7</accession>
<dbReference type="Proteomes" id="UP000036893">
    <property type="component" value="Unassembled WGS sequence"/>
</dbReference>
<keyword evidence="2" id="KW-1133">Transmembrane helix</keyword>
<feature type="compositionally biased region" description="Polar residues" evidence="1">
    <location>
        <begin position="140"/>
        <end position="161"/>
    </location>
</feature>
<protein>
    <recommendedName>
        <fullName evidence="5">Transmembrane protein</fullName>
    </recommendedName>
</protein>
<evidence type="ECO:0000313" key="4">
    <source>
        <dbReference type="Proteomes" id="UP000036893"/>
    </source>
</evidence>
<feature type="region of interest" description="Disordered" evidence="1">
    <location>
        <begin position="57"/>
        <end position="91"/>
    </location>
</feature>
<dbReference type="GeneID" id="66995732"/>
<evidence type="ECO:0008006" key="5">
    <source>
        <dbReference type="Google" id="ProtNLM"/>
    </source>
</evidence>
<evidence type="ECO:0000313" key="3">
    <source>
        <dbReference type="EMBL" id="GIC91801.1"/>
    </source>
</evidence>
<comment type="caution">
    <text evidence="3">The sequence shown here is derived from an EMBL/GenBank/DDBJ whole genome shotgun (WGS) entry which is preliminary data.</text>
</comment>
<feature type="compositionally biased region" description="Basic and acidic residues" evidence="1">
    <location>
        <begin position="70"/>
        <end position="82"/>
    </location>
</feature>